<dbReference type="Gene3D" id="1.10.287.130">
    <property type="match status" value="1"/>
</dbReference>
<dbReference type="InterPro" id="IPR003661">
    <property type="entry name" value="HisK_dim/P_dom"/>
</dbReference>
<dbReference type="SMART" id="SM00387">
    <property type="entry name" value="HATPase_c"/>
    <property type="match status" value="1"/>
</dbReference>
<comment type="catalytic activity">
    <reaction evidence="1">
        <text>ATP + protein L-histidine = ADP + protein N-phospho-L-histidine.</text>
        <dbReference type="EC" id="2.7.13.3"/>
    </reaction>
</comment>
<dbReference type="OrthoDB" id="9813151at2"/>
<dbReference type="Proteomes" id="UP000461768">
    <property type="component" value="Unassembled WGS sequence"/>
</dbReference>
<sequence length="429" mass="49358">MFNTLRKQLTLLYTITTGIILTVVIGTIFISFQREAAANNLETFQNNLYAIETKLQTDSLIKYVWLAEYENNNNLLIHIEDNGKPIDYEGYGYQSGLRNDLVELVKERAMEDGINSSMPPITSNKVMSDIYKIKWNNKNYLGAVDLIKEKKGYRSVILLQYFPMEFSRIRSRMVIFIMYGLGVVALYVVSWKFVGKSLKPVEENRKRQTEFIAAASHELKAPLAVLQTSASALKYGDNQAIFIKNIENECVRMSNLIEDMLLLASTDAKNWSLHQCIIDADTLVLETYERMEALCREQGYRLVVDLPTKPLPKMEGDKERLTQVLSILINNSLAYANAKERKEIRLRAYEKRNYIYIQVIDYGIGIKEEIKANIFERFYRGDEARNEKSHFGLGLSIAKEIIELHGGIIKCEDTEENGSTFTIKLKRFI</sequence>
<evidence type="ECO:0000256" key="1">
    <source>
        <dbReference type="ARBA" id="ARBA00000085"/>
    </source>
</evidence>
<dbReference type="InterPro" id="IPR005467">
    <property type="entry name" value="His_kinase_dom"/>
</dbReference>
<feature type="transmembrane region" description="Helical" evidence="8">
    <location>
        <begin position="173"/>
        <end position="194"/>
    </location>
</feature>
<evidence type="ECO:0000313" key="10">
    <source>
        <dbReference type="EMBL" id="KAB1438137.1"/>
    </source>
</evidence>
<name>A0A7V7QKA6_9FIRM</name>
<dbReference type="EC" id="2.7.13.3" evidence="3"/>
<dbReference type="GO" id="GO:0005886">
    <property type="term" value="C:plasma membrane"/>
    <property type="evidence" value="ECO:0007669"/>
    <property type="project" value="TreeGrafter"/>
</dbReference>
<accession>A0A7V7QKA6</accession>
<protein>
    <recommendedName>
        <fullName evidence="3">histidine kinase</fullName>
        <ecNumber evidence="3">2.7.13.3</ecNumber>
    </recommendedName>
</protein>
<dbReference type="FunFam" id="3.30.565.10:FF:000006">
    <property type="entry name" value="Sensor histidine kinase WalK"/>
    <property type="match status" value="1"/>
</dbReference>
<reference evidence="10 11" key="1">
    <citation type="submission" date="2019-09" db="EMBL/GenBank/DDBJ databases">
        <authorList>
            <person name="Valk L.C."/>
        </authorList>
    </citation>
    <scope>NUCLEOTIDE SEQUENCE [LARGE SCALE GENOMIC DNA]</scope>
    <source>
        <strain evidence="10">GalUA</strain>
    </source>
</reference>
<dbReference type="Gene3D" id="3.30.565.10">
    <property type="entry name" value="Histidine kinase-like ATPase, C-terminal domain"/>
    <property type="match status" value="1"/>
</dbReference>
<dbReference type="Pfam" id="PF02518">
    <property type="entry name" value="HATPase_c"/>
    <property type="match status" value="1"/>
</dbReference>
<comment type="subcellular location">
    <subcellularLocation>
        <location evidence="2">Membrane</location>
    </subcellularLocation>
</comment>
<dbReference type="PRINTS" id="PR00344">
    <property type="entry name" value="BCTRLSENSOR"/>
</dbReference>
<evidence type="ECO:0000256" key="5">
    <source>
        <dbReference type="ARBA" id="ARBA00022679"/>
    </source>
</evidence>
<dbReference type="Pfam" id="PF00512">
    <property type="entry name" value="HisKA"/>
    <property type="match status" value="1"/>
</dbReference>
<evidence type="ECO:0000256" key="3">
    <source>
        <dbReference type="ARBA" id="ARBA00012438"/>
    </source>
</evidence>
<evidence type="ECO:0000256" key="6">
    <source>
        <dbReference type="ARBA" id="ARBA00022777"/>
    </source>
</evidence>
<dbReference type="CDD" id="cd00075">
    <property type="entry name" value="HATPase"/>
    <property type="match status" value="1"/>
</dbReference>
<dbReference type="InterPro" id="IPR050351">
    <property type="entry name" value="BphY/WalK/GraS-like"/>
</dbReference>
<organism evidence="10 11">
    <name type="scientific">Candidatus Galacturonatibacter soehngenii</name>
    <dbReference type="NCBI Taxonomy" id="2307010"/>
    <lineage>
        <taxon>Bacteria</taxon>
        <taxon>Bacillati</taxon>
        <taxon>Bacillota</taxon>
        <taxon>Clostridia</taxon>
        <taxon>Lachnospirales</taxon>
        <taxon>Lachnospiraceae</taxon>
        <taxon>Candidatus Galacturonatibacter</taxon>
    </lineage>
</organism>
<reference evidence="10 11" key="2">
    <citation type="submission" date="2020-02" db="EMBL/GenBank/DDBJ databases">
        <title>Candidatus Galacturonibacter soehngenii shows hetero-acetogenic catabolism of galacturonic acid but lacks a canonical carbon monoxide dehydrogenase/acetyl-CoA synthase complex.</title>
        <authorList>
            <person name="Diender M."/>
            <person name="Stouten G.R."/>
            <person name="Petersen J.F."/>
            <person name="Nielsen P.H."/>
            <person name="Dueholm M.S."/>
            <person name="Pronk J.T."/>
            <person name="Van Loosdrecht M.C.M."/>
        </authorList>
    </citation>
    <scope>NUCLEOTIDE SEQUENCE [LARGE SCALE GENOMIC DNA]</scope>
    <source>
        <strain evidence="10">GalUA</strain>
    </source>
</reference>
<dbReference type="EMBL" id="WAGX01000005">
    <property type="protein sequence ID" value="KAB1438137.1"/>
    <property type="molecule type" value="Genomic_DNA"/>
</dbReference>
<dbReference type="SUPFAM" id="SSF55874">
    <property type="entry name" value="ATPase domain of HSP90 chaperone/DNA topoisomerase II/histidine kinase"/>
    <property type="match status" value="1"/>
</dbReference>
<dbReference type="CDD" id="cd00082">
    <property type="entry name" value="HisKA"/>
    <property type="match status" value="1"/>
</dbReference>
<keyword evidence="8" id="KW-0472">Membrane</keyword>
<dbReference type="SUPFAM" id="SSF47384">
    <property type="entry name" value="Homodimeric domain of signal transducing histidine kinase"/>
    <property type="match status" value="1"/>
</dbReference>
<gene>
    <name evidence="10" type="ORF">F7O84_11295</name>
</gene>
<keyword evidence="8" id="KW-1133">Transmembrane helix</keyword>
<dbReference type="InterPro" id="IPR036097">
    <property type="entry name" value="HisK_dim/P_sf"/>
</dbReference>
<feature type="transmembrane region" description="Helical" evidence="8">
    <location>
        <begin position="12"/>
        <end position="32"/>
    </location>
</feature>
<evidence type="ECO:0000256" key="2">
    <source>
        <dbReference type="ARBA" id="ARBA00004370"/>
    </source>
</evidence>
<dbReference type="RefSeq" id="WP_151145047.1">
    <property type="nucleotide sequence ID" value="NZ_WAGX01000005.1"/>
</dbReference>
<dbReference type="PROSITE" id="PS50109">
    <property type="entry name" value="HIS_KIN"/>
    <property type="match status" value="1"/>
</dbReference>
<dbReference type="GO" id="GO:0000155">
    <property type="term" value="F:phosphorelay sensor kinase activity"/>
    <property type="evidence" value="ECO:0007669"/>
    <property type="project" value="InterPro"/>
</dbReference>
<keyword evidence="8" id="KW-0812">Transmembrane</keyword>
<dbReference type="PANTHER" id="PTHR45453">
    <property type="entry name" value="PHOSPHATE REGULON SENSOR PROTEIN PHOR"/>
    <property type="match status" value="1"/>
</dbReference>
<dbReference type="GO" id="GO:0016036">
    <property type="term" value="P:cellular response to phosphate starvation"/>
    <property type="evidence" value="ECO:0007669"/>
    <property type="project" value="TreeGrafter"/>
</dbReference>
<evidence type="ECO:0000256" key="4">
    <source>
        <dbReference type="ARBA" id="ARBA00022553"/>
    </source>
</evidence>
<evidence type="ECO:0000313" key="11">
    <source>
        <dbReference type="Proteomes" id="UP000461768"/>
    </source>
</evidence>
<feature type="domain" description="Histidine kinase" evidence="9">
    <location>
        <begin position="214"/>
        <end position="429"/>
    </location>
</feature>
<keyword evidence="5" id="KW-0808">Transferase</keyword>
<comment type="caution">
    <text evidence="10">The sequence shown here is derived from an EMBL/GenBank/DDBJ whole genome shotgun (WGS) entry which is preliminary data.</text>
</comment>
<keyword evidence="7" id="KW-0902">Two-component regulatory system</keyword>
<keyword evidence="6 10" id="KW-0418">Kinase</keyword>
<proteinExistence type="predicted"/>
<dbReference type="GO" id="GO:0004721">
    <property type="term" value="F:phosphoprotein phosphatase activity"/>
    <property type="evidence" value="ECO:0007669"/>
    <property type="project" value="TreeGrafter"/>
</dbReference>
<keyword evidence="4" id="KW-0597">Phosphoprotein</keyword>
<evidence type="ECO:0000259" key="9">
    <source>
        <dbReference type="PROSITE" id="PS50109"/>
    </source>
</evidence>
<keyword evidence="11" id="KW-1185">Reference proteome</keyword>
<dbReference type="InterPro" id="IPR036890">
    <property type="entry name" value="HATPase_C_sf"/>
</dbReference>
<dbReference type="InterPro" id="IPR004358">
    <property type="entry name" value="Sig_transdc_His_kin-like_C"/>
</dbReference>
<dbReference type="PANTHER" id="PTHR45453:SF1">
    <property type="entry name" value="PHOSPHATE REGULON SENSOR PROTEIN PHOR"/>
    <property type="match status" value="1"/>
</dbReference>
<evidence type="ECO:0000256" key="8">
    <source>
        <dbReference type="SAM" id="Phobius"/>
    </source>
</evidence>
<dbReference type="AlphaFoldDB" id="A0A7V7QKA6"/>
<dbReference type="InterPro" id="IPR003594">
    <property type="entry name" value="HATPase_dom"/>
</dbReference>
<evidence type="ECO:0000256" key="7">
    <source>
        <dbReference type="ARBA" id="ARBA00023012"/>
    </source>
</evidence>
<dbReference type="SMART" id="SM00388">
    <property type="entry name" value="HisKA"/>
    <property type="match status" value="1"/>
</dbReference>